<dbReference type="EMBL" id="CADCTR010002980">
    <property type="protein sequence ID" value="CAA9376835.1"/>
    <property type="molecule type" value="Genomic_DNA"/>
</dbReference>
<gene>
    <name evidence="2" type="ORF">AVDCRST_MAG93-8886</name>
</gene>
<protein>
    <submittedName>
        <fullName evidence="2">Uncharacterized protein</fullName>
    </submittedName>
</protein>
<organism evidence="2">
    <name type="scientific">uncultured Chloroflexia bacterium</name>
    <dbReference type="NCBI Taxonomy" id="1672391"/>
    <lineage>
        <taxon>Bacteria</taxon>
        <taxon>Bacillati</taxon>
        <taxon>Chloroflexota</taxon>
        <taxon>Chloroflexia</taxon>
        <taxon>environmental samples</taxon>
    </lineage>
</organism>
<evidence type="ECO:0000256" key="1">
    <source>
        <dbReference type="SAM" id="MobiDB-lite"/>
    </source>
</evidence>
<accession>A0A6J4N434</accession>
<name>A0A6J4N434_9CHLR</name>
<reference evidence="2" key="1">
    <citation type="submission" date="2020-02" db="EMBL/GenBank/DDBJ databases">
        <authorList>
            <person name="Meier V. D."/>
        </authorList>
    </citation>
    <scope>NUCLEOTIDE SEQUENCE</scope>
    <source>
        <strain evidence="2">AVDCRST_MAG93</strain>
    </source>
</reference>
<feature type="region of interest" description="Disordered" evidence="1">
    <location>
        <begin position="1"/>
        <end position="37"/>
    </location>
</feature>
<sequence>MDAPSKWLKGRDRPLKVQGVPPCSGGSRRPLRGGFAGLDPPCARRLTGRVGTKGVPVVSTALRGVEQRAEERRRCLPALVSGVLRGGVHERRFAKLERR</sequence>
<dbReference type="AlphaFoldDB" id="A0A6J4N434"/>
<evidence type="ECO:0000313" key="2">
    <source>
        <dbReference type="EMBL" id="CAA9376835.1"/>
    </source>
</evidence>
<proteinExistence type="predicted"/>